<dbReference type="RefSeq" id="WP_326839759.1">
    <property type="nucleotide sequence ID" value="NZ_SVNY01000001.1"/>
</dbReference>
<dbReference type="PANTHER" id="PTHR43236:SF1">
    <property type="entry name" value="BLL7220 PROTEIN"/>
    <property type="match status" value="1"/>
</dbReference>
<dbReference type="Gene3D" id="1.10.10.2910">
    <property type="match status" value="1"/>
</dbReference>
<gene>
    <name evidence="2" type="ORF">E7512_01320</name>
</gene>
<dbReference type="Proteomes" id="UP000754750">
    <property type="component" value="Unassembled WGS sequence"/>
</dbReference>
<sequence length="260" mass="28754">MGGPSSPVAKANWILETMGIKDAPATHLDEIAKSQGVRVGKENLPDDPNLSGALLFQGNRRAILINTLFGNQGRVNFTFAHEQGHHYLGHTPTLISDGISGFRCTPEDMEKGNRTKEIEANQFAVSLLMPENQFRPLMAGAILDYTLINGLARQFYVSKHACCNRLLEFTRDAYIVIRSKGFEVTEQRASLAAKRHLLPLNQIPQGTAAYGAIASKNNQLDFTECDPNKWLSGINSAFHLYECTRGDWTHGVAMTILKLL</sequence>
<accession>A0A928KPI5</accession>
<name>A0A928KPI5_9FIRM</name>
<evidence type="ECO:0000313" key="3">
    <source>
        <dbReference type="Proteomes" id="UP000754750"/>
    </source>
</evidence>
<dbReference type="Pfam" id="PF06114">
    <property type="entry name" value="Peptidase_M78"/>
    <property type="match status" value="1"/>
</dbReference>
<dbReference type="InterPro" id="IPR010359">
    <property type="entry name" value="IrrE_HExxH"/>
</dbReference>
<dbReference type="InterPro" id="IPR052345">
    <property type="entry name" value="Rad_response_metalloprotease"/>
</dbReference>
<evidence type="ECO:0000259" key="1">
    <source>
        <dbReference type="Pfam" id="PF06114"/>
    </source>
</evidence>
<comment type="caution">
    <text evidence="2">The sequence shown here is derived from an EMBL/GenBank/DDBJ whole genome shotgun (WGS) entry which is preliminary data.</text>
</comment>
<dbReference type="EMBL" id="SVNY01000001">
    <property type="protein sequence ID" value="MBE6832220.1"/>
    <property type="molecule type" value="Genomic_DNA"/>
</dbReference>
<reference evidence="2" key="1">
    <citation type="submission" date="2019-04" db="EMBL/GenBank/DDBJ databases">
        <title>Evolution of Biomass-Degrading Anaerobic Consortia Revealed by Metagenomics.</title>
        <authorList>
            <person name="Peng X."/>
        </authorList>
    </citation>
    <scope>NUCLEOTIDE SEQUENCE</scope>
    <source>
        <strain evidence="2">SIG551</strain>
    </source>
</reference>
<organism evidence="2 3">
    <name type="scientific">Faecalispora sporosphaeroides</name>
    <dbReference type="NCBI Taxonomy" id="1549"/>
    <lineage>
        <taxon>Bacteria</taxon>
        <taxon>Bacillati</taxon>
        <taxon>Bacillota</taxon>
        <taxon>Clostridia</taxon>
        <taxon>Eubacteriales</taxon>
        <taxon>Oscillospiraceae</taxon>
        <taxon>Faecalispora</taxon>
    </lineage>
</organism>
<proteinExistence type="predicted"/>
<evidence type="ECO:0000313" key="2">
    <source>
        <dbReference type="EMBL" id="MBE6832220.1"/>
    </source>
</evidence>
<dbReference type="PANTHER" id="PTHR43236">
    <property type="entry name" value="ANTITOXIN HIGA1"/>
    <property type="match status" value="1"/>
</dbReference>
<dbReference type="AlphaFoldDB" id="A0A928KPI5"/>
<protein>
    <submittedName>
        <fullName evidence="2">ImmA/IrrE family metallo-endopeptidase</fullName>
    </submittedName>
</protein>
<feature type="domain" description="IrrE N-terminal-like" evidence="1">
    <location>
        <begin position="33"/>
        <end position="166"/>
    </location>
</feature>